<evidence type="ECO:0000256" key="1">
    <source>
        <dbReference type="ARBA" id="ARBA00006192"/>
    </source>
</evidence>
<dbReference type="RefSeq" id="XP_014656631.1">
    <property type="nucleotide sequence ID" value="XM_014801145.1"/>
</dbReference>
<keyword evidence="6" id="KW-1185">Reference proteome</keyword>
<evidence type="ECO:0000256" key="2">
    <source>
        <dbReference type="ARBA" id="ARBA00022737"/>
    </source>
</evidence>
<evidence type="ECO:0000256" key="3">
    <source>
        <dbReference type="ARBA" id="ARBA00044493"/>
    </source>
</evidence>
<dbReference type="PANTHER" id="PTHR47447">
    <property type="entry name" value="OS03G0856100 PROTEIN"/>
    <property type="match status" value="1"/>
</dbReference>
<reference evidence="6" key="1">
    <citation type="journal article" date="2014" name="Genome Announc.">
        <title>Draft Genome Sequence of the Yeast Pseudozyma antarctica Type Strain JCM10317, a Producer of the Glycolipid Biosurfactants, Mannosylerythritol Lipids.</title>
        <authorList>
            <person name="Saika A."/>
            <person name="Koike H."/>
            <person name="Hori T."/>
            <person name="Fukuoka T."/>
            <person name="Sato S."/>
            <person name="Habe H."/>
            <person name="Kitamoto D."/>
            <person name="Morita T."/>
        </authorList>
    </citation>
    <scope>NUCLEOTIDE SEQUENCE [LARGE SCALE GENOMIC DNA]</scope>
    <source>
        <strain evidence="6">JCM 10317</strain>
    </source>
</reference>
<keyword evidence="2" id="KW-0677">Repeat</keyword>
<evidence type="ECO:0000313" key="6">
    <source>
        <dbReference type="Proteomes" id="UP000053758"/>
    </source>
</evidence>
<evidence type="ECO:0000256" key="4">
    <source>
        <dbReference type="ARBA" id="ARBA00044511"/>
    </source>
</evidence>
<dbReference type="AlphaFoldDB" id="A0A081CFI1"/>
<dbReference type="GeneID" id="26304480"/>
<name>A0A081CFI1_PSEA2</name>
<dbReference type="PANTHER" id="PTHR47447:SF17">
    <property type="entry name" value="OS12G0638900 PROTEIN"/>
    <property type="match status" value="1"/>
</dbReference>
<dbReference type="NCBIfam" id="TIGR00756">
    <property type="entry name" value="PPR"/>
    <property type="match status" value="1"/>
</dbReference>
<comment type="similarity">
    <text evidence="1">Belongs to the CCM1 family.</text>
</comment>
<accession>A0A081CFI1</accession>
<protein>
    <submittedName>
        <fullName evidence="5">Uncharacterized protein</fullName>
    </submittedName>
</protein>
<organism evidence="5 6">
    <name type="scientific">Pseudozyma antarctica</name>
    <name type="common">Yeast</name>
    <name type="synonym">Candida antarctica</name>
    <dbReference type="NCBI Taxonomy" id="84753"/>
    <lineage>
        <taxon>Eukaryota</taxon>
        <taxon>Fungi</taxon>
        <taxon>Dikarya</taxon>
        <taxon>Basidiomycota</taxon>
        <taxon>Ustilaginomycotina</taxon>
        <taxon>Ustilaginomycetes</taxon>
        <taxon>Ustilaginales</taxon>
        <taxon>Ustilaginaceae</taxon>
        <taxon>Moesziomyces</taxon>
    </lineage>
</organism>
<comment type="function">
    <text evidence="3">Regulates mitochondrial small subunit maturation by controlling 15S rRNA 5'-end processing. Localizes to the 5' precursor of the 15S rRNA in a position that is subsequently occupied by mS47 in the mature yeast mtSSU. Uses structure and sequence-specific RNA recognition, binding to a single-stranded region of the precursor and specifically recognizing bases -6 to -1. The exchange of Ccm1 for mS47 is coupled to the irreversible removal of precursor rRNA that is accompanied by conformational changes of the mitoribosomal proteins uS5m and mS26. These conformational changes signal completion of 5'-end rRNA processing through protection of the mature 5'-end of the 15S rRNA and stabilization of mS47. The removal of the 5' precursor together with the dissociation of Ccm1 may be catalyzed by the 5'-3' exoribonuclease Pet127. Involved in the specific removal of group I introns in mitochondrial encoded transcripts.</text>
</comment>
<evidence type="ECO:0000313" key="5">
    <source>
        <dbReference type="EMBL" id="GAK65427.1"/>
    </source>
</evidence>
<dbReference type="Gene3D" id="1.25.40.10">
    <property type="entry name" value="Tetratricopeptide repeat domain"/>
    <property type="match status" value="1"/>
</dbReference>
<dbReference type="Proteomes" id="UP000053758">
    <property type="component" value="Unassembled WGS sequence"/>
</dbReference>
<sequence>MKARCPPSAKAAAAAWTHVFAHPPTPTRVVTAGTSRLHAFSTITTRSSTASMSDSVSMQMDSSQLATRPDEALVTPLERPRQRPPWARLNLEDTVRIFAPGASTFPFTEAKCLEDTLVGLAAYCPGKYAALASDHERMRPILKAFLRRSSLSEADWVAIRNAMLCKSWPDARRYMVNTDDSAWPLYVLRRAVFKVATPSEASDALALLALTVQRVASFSTDLRWGSYSYLTTSFATISSFCFSGDGRALHLVPRLGDVLSTMISAFPNEMPKHRSFVFDFTRRCTRLADERARSAMICVLGSLQGDGQPTKKIADVRNEVIQIVVGRIEIALTKSAGKTAASEQFANTELMDLLTEQHVPQHSLLEMRALLSAVAVAGRNRDYRRIRHYFDRLEQCKQELDIRMAATDYLELAKSLVRTAQGSHDAMEALQQAERLLAAEYEDADMEALPEHAKRRLNHVCLDMLQVMAKTPEVHLQEALSLLGIFVRGSRADIEGERSETHPLMSQAFKQLRGDVYAYTMMMQGCLLRGRPDVACAVWQAMLDRNVLPTTACLSVLLQNLFRHQEVAEALRQLALWTDVGITQHAARPQTRQDIELESLEAPAFVLPFSQPQASLSETDEVTDRYKLEADPILASVVFSGLHSCGAAGTESLWDAYRQTVRLFPDAPVLALFLKAACGTQATSSQGASFGRQVFRSMLFGKHPELVDFRAPLQEQLQAQGAAGWILSHDAVGAKMEQWFSSAFGVKQSSTAVSPDDLGALVFTSKLFEHYLRLLLAMQHLPGHVSDARLLRQELIDVLAWMRQLQLKPSETHVALTVLEIEERLPPPIAARHMEVLDAWLADWLGEAKLPSEELMRRVWHWKMERNGQARGWFDRIPGPWDEAPLEE</sequence>
<dbReference type="PROSITE" id="PS51375">
    <property type="entry name" value="PPR"/>
    <property type="match status" value="1"/>
</dbReference>
<dbReference type="HOGENOM" id="CLU_016023_0_0_1"/>
<dbReference type="EMBL" id="DF830075">
    <property type="protein sequence ID" value="GAK65427.1"/>
    <property type="molecule type" value="Genomic_DNA"/>
</dbReference>
<dbReference type="InterPro" id="IPR011990">
    <property type="entry name" value="TPR-like_helical_dom_sf"/>
</dbReference>
<dbReference type="InterPro" id="IPR002885">
    <property type="entry name" value="PPR_rpt"/>
</dbReference>
<dbReference type="OrthoDB" id="185373at2759"/>
<comment type="subunit">
    <text evidence="4">Binds to mitochondrial small subunit 15S rRNA.</text>
</comment>
<proteinExistence type="inferred from homology"/>
<gene>
    <name evidence="5" type="ORF">PAN0_008d3644</name>
</gene>